<dbReference type="AlphaFoldDB" id="A0AAW0Q5Y2"/>
<organism evidence="2 3">
    <name type="scientific">Mugilogobius chulae</name>
    <name type="common">yellowstripe goby</name>
    <dbReference type="NCBI Taxonomy" id="88201"/>
    <lineage>
        <taxon>Eukaryota</taxon>
        <taxon>Metazoa</taxon>
        <taxon>Chordata</taxon>
        <taxon>Craniata</taxon>
        <taxon>Vertebrata</taxon>
        <taxon>Euteleostomi</taxon>
        <taxon>Actinopterygii</taxon>
        <taxon>Neopterygii</taxon>
        <taxon>Teleostei</taxon>
        <taxon>Neoteleostei</taxon>
        <taxon>Acanthomorphata</taxon>
        <taxon>Gobiaria</taxon>
        <taxon>Gobiiformes</taxon>
        <taxon>Gobioidei</taxon>
        <taxon>Gobiidae</taxon>
        <taxon>Gobionellinae</taxon>
        <taxon>Mugilogobius</taxon>
    </lineage>
</organism>
<protein>
    <recommendedName>
        <fullName evidence="4">XK-related protein</fullName>
    </recommendedName>
</protein>
<reference evidence="3" key="1">
    <citation type="submission" date="2024-04" db="EMBL/GenBank/DDBJ databases">
        <title>Salinicola lusitanus LLJ914,a marine bacterium isolated from the Okinawa Trough.</title>
        <authorList>
            <person name="Li J."/>
        </authorList>
    </citation>
    <scope>NUCLEOTIDE SEQUENCE [LARGE SCALE GENOMIC DNA]</scope>
</reference>
<evidence type="ECO:0008006" key="4">
    <source>
        <dbReference type="Google" id="ProtNLM"/>
    </source>
</evidence>
<keyword evidence="1" id="KW-0812">Transmembrane</keyword>
<accession>A0AAW0Q5Y2</accession>
<evidence type="ECO:0000313" key="2">
    <source>
        <dbReference type="EMBL" id="KAK7939627.1"/>
    </source>
</evidence>
<dbReference type="EMBL" id="JBBPFD010000002">
    <property type="protein sequence ID" value="KAK7939627.1"/>
    <property type="molecule type" value="Genomic_DNA"/>
</dbReference>
<comment type="caution">
    <text evidence="2">The sequence shown here is derived from an EMBL/GenBank/DDBJ whole genome shotgun (WGS) entry which is preliminary data.</text>
</comment>
<keyword evidence="1" id="KW-1133">Transmembrane helix</keyword>
<proteinExistence type="predicted"/>
<keyword evidence="1" id="KW-0472">Membrane</keyword>
<feature type="transmembrane region" description="Helical" evidence="1">
    <location>
        <begin position="54"/>
        <end position="72"/>
    </location>
</feature>
<keyword evidence="3" id="KW-1185">Reference proteome</keyword>
<dbReference type="Proteomes" id="UP001460270">
    <property type="component" value="Unassembled WGS sequence"/>
</dbReference>
<sequence>MGTTISATRLRGQMRVTITGIFQGVIDLIVELLFDRITDYTVDYNMVSYVWLNFYYYIQIVPASCALFHWLLQREEDVTFNSFFREYFIHILDRSDEQVTG</sequence>
<evidence type="ECO:0000313" key="3">
    <source>
        <dbReference type="Proteomes" id="UP001460270"/>
    </source>
</evidence>
<feature type="transmembrane region" description="Helical" evidence="1">
    <location>
        <begin position="16"/>
        <end position="34"/>
    </location>
</feature>
<evidence type="ECO:0000256" key="1">
    <source>
        <dbReference type="SAM" id="Phobius"/>
    </source>
</evidence>
<gene>
    <name evidence="2" type="ORF">WMY93_002953</name>
</gene>
<name>A0AAW0Q5Y2_9GOBI</name>